<feature type="transmembrane region" description="Helical" evidence="2">
    <location>
        <begin position="20"/>
        <end position="40"/>
    </location>
</feature>
<reference evidence="3 4" key="1">
    <citation type="submission" date="2017-08" db="EMBL/GenBank/DDBJ databases">
        <title>Burning lignite coal seam in the remote Altai Mountains harbors a hydrogen-driven thermophilic microbial community.</title>
        <authorList>
            <person name="Kadnikov V.V."/>
            <person name="Mardanov A.V."/>
            <person name="Ivasenko D."/>
            <person name="Beletsky A.V."/>
            <person name="Karnachuk O.V."/>
            <person name="Ravin N.V."/>
        </authorList>
    </citation>
    <scope>NUCLEOTIDE SEQUENCE [LARGE SCALE GENOMIC DNA]</scope>
    <source>
        <strain evidence="3">AL33</strain>
    </source>
</reference>
<feature type="transmembrane region" description="Helical" evidence="2">
    <location>
        <begin position="52"/>
        <end position="69"/>
    </location>
</feature>
<sequence length="130" mass="13781">MPVKAGLGEGFRRRPAKEGGAAMTVNQVALEWVPVIMALVTLTKRYLPRAYAPLYAIGYGILLSLALQYPDIRADNGVNVLLQGIVLGLVASGLYEVPGVKKYEYLLRSSGKSDPPGGSTGPESPPRPSG</sequence>
<evidence type="ECO:0000313" key="4">
    <source>
        <dbReference type="Proteomes" id="UP000244180"/>
    </source>
</evidence>
<protein>
    <recommendedName>
        <fullName evidence="5">Holin</fullName>
    </recommendedName>
</protein>
<evidence type="ECO:0000256" key="2">
    <source>
        <dbReference type="SAM" id="Phobius"/>
    </source>
</evidence>
<keyword evidence="2" id="KW-0812">Transmembrane</keyword>
<dbReference type="AlphaFoldDB" id="A0A2T5G9Z2"/>
<comment type="caution">
    <text evidence="3">The sequence shown here is derived from an EMBL/GenBank/DDBJ whole genome shotgun (WGS) entry which is preliminary data.</text>
</comment>
<evidence type="ECO:0008006" key="5">
    <source>
        <dbReference type="Google" id="ProtNLM"/>
    </source>
</evidence>
<gene>
    <name evidence="3" type="ORF">HSCHL_2192</name>
</gene>
<feature type="transmembrane region" description="Helical" evidence="2">
    <location>
        <begin position="81"/>
        <end position="98"/>
    </location>
</feature>
<dbReference type="EMBL" id="PEBV01000018">
    <property type="protein sequence ID" value="PTQ53004.1"/>
    <property type="molecule type" value="Genomic_DNA"/>
</dbReference>
<proteinExistence type="predicted"/>
<evidence type="ECO:0000256" key="1">
    <source>
        <dbReference type="SAM" id="MobiDB-lite"/>
    </source>
</evidence>
<evidence type="ECO:0000313" key="3">
    <source>
        <dbReference type="EMBL" id="PTQ53004.1"/>
    </source>
</evidence>
<accession>A0A2T5G9Z2</accession>
<name>A0A2T5G9Z2_HYDSH</name>
<organism evidence="3 4">
    <name type="scientific">Hydrogenibacillus schlegelii</name>
    <name type="common">Bacillus schlegelii</name>
    <dbReference type="NCBI Taxonomy" id="1484"/>
    <lineage>
        <taxon>Bacteria</taxon>
        <taxon>Bacillati</taxon>
        <taxon>Bacillota</taxon>
        <taxon>Bacilli</taxon>
        <taxon>Bacillales</taxon>
        <taxon>Bacillales Family X. Incertae Sedis</taxon>
        <taxon>Hydrogenibacillus</taxon>
    </lineage>
</organism>
<feature type="region of interest" description="Disordered" evidence="1">
    <location>
        <begin position="108"/>
        <end position="130"/>
    </location>
</feature>
<keyword evidence="2" id="KW-1133">Transmembrane helix</keyword>
<dbReference type="Proteomes" id="UP000244180">
    <property type="component" value="Unassembled WGS sequence"/>
</dbReference>
<keyword evidence="2" id="KW-0472">Membrane</keyword>